<dbReference type="PROSITE" id="PS00107">
    <property type="entry name" value="PROTEIN_KINASE_ATP"/>
    <property type="match status" value="1"/>
</dbReference>
<dbReference type="AlphaFoldDB" id="A0A936F2B7"/>
<comment type="caution">
    <text evidence="7">The sequence shown here is derived from an EMBL/GenBank/DDBJ whole genome shotgun (WGS) entry which is preliminary data.</text>
</comment>
<evidence type="ECO:0000259" key="6">
    <source>
        <dbReference type="PROSITE" id="PS50011"/>
    </source>
</evidence>
<keyword evidence="3 7" id="KW-0418">Kinase</keyword>
<dbReference type="Gene3D" id="3.30.200.20">
    <property type="entry name" value="Phosphorylase Kinase, domain 1"/>
    <property type="match status" value="1"/>
</dbReference>
<dbReference type="PROSITE" id="PS50011">
    <property type="entry name" value="PROTEIN_KINASE_DOM"/>
    <property type="match status" value="1"/>
</dbReference>
<keyword evidence="1" id="KW-0808">Transferase</keyword>
<evidence type="ECO:0000256" key="4">
    <source>
        <dbReference type="ARBA" id="ARBA00022840"/>
    </source>
</evidence>
<dbReference type="GO" id="GO:0005524">
    <property type="term" value="F:ATP binding"/>
    <property type="evidence" value="ECO:0007669"/>
    <property type="project" value="UniProtKB-UniRule"/>
</dbReference>
<protein>
    <submittedName>
        <fullName evidence="7">Serine/threonine protein kinase</fullName>
    </submittedName>
</protein>
<dbReference type="InterPro" id="IPR017441">
    <property type="entry name" value="Protein_kinase_ATP_BS"/>
</dbReference>
<accession>A0A936F2B7</accession>
<evidence type="ECO:0000313" key="7">
    <source>
        <dbReference type="EMBL" id="MBK8571847.1"/>
    </source>
</evidence>
<evidence type="ECO:0000256" key="5">
    <source>
        <dbReference type="PROSITE-ProRule" id="PRU10141"/>
    </source>
</evidence>
<dbReference type="Pfam" id="PF00069">
    <property type="entry name" value="Pkinase"/>
    <property type="match status" value="1"/>
</dbReference>
<organism evidence="7 8">
    <name type="scientific">Candidatus Geothrix odensensis</name>
    <dbReference type="NCBI Taxonomy" id="2954440"/>
    <lineage>
        <taxon>Bacteria</taxon>
        <taxon>Pseudomonadati</taxon>
        <taxon>Acidobacteriota</taxon>
        <taxon>Holophagae</taxon>
        <taxon>Holophagales</taxon>
        <taxon>Holophagaceae</taxon>
        <taxon>Geothrix</taxon>
    </lineage>
</organism>
<keyword evidence="2 5" id="KW-0547">Nucleotide-binding</keyword>
<sequence>MADPKTIGRYQVLRPIGQGGMGTVYLAEDPLLKRRVAIKVIRVAGSARHQAMLRFRREAEISAQLNHPNLVTIFDVGVEEDLGPFLAMEYVEGKSLGKHIKEKNLDTETAAKVLIQAMRALRAAHRRAIVHRDVKPDNILLSEEGRAKLMDFGIARSMGHMSLNPQHPLDAPLLDEGAQDGYAQTLALRLTVTGDFLGSPAYAPPEVLKGGEGTPSSDRYSFAATAFELLTGQLPHPGGGLTEIIIHILQEPIAIPADLPPRLAAVFQRALSVDPDDRYTTLPEFMEELIDALPGPASMRARLFAALGHDDDGSSVSTARFRIPSELAQGHGEDSGPQATEARLRQSQAVKITLAEDPVETFLASQKATTEPNPDQTDWATILKWVVFVFALLQLFWWLAPALSRIHLTS</sequence>
<dbReference type="InterPro" id="IPR000719">
    <property type="entry name" value="Prot_kinase_dom"/>
</dbReference>
<evidence type="ECO:0000256" key="2">
    <source>
        <dbReference type="ARBA" id="ARBA00022741"/>
    </source>
</evidence>
<name>A0A936F2B7_9BACT</name>
<dbReference type="InterPro" id="IPR008271">
    <property type="entry name" value="Ser/Thr_kinase_AS"/>
</dbReference>
<dbReference type="SMART" id="SM00220">
    <property type="entry name" value="S_TKc"/>
    <property type="match status" value="1"/>
</dbReference>
<dbReference type="SUPFAM" id="SSF56112">
    <property type="entry name" value="Protein kinase-like (PK-like)"/>
    <property type="match status" value="1"/>
</dbReference>
<proteinExistence type="predicted"/>
<keyword evidence="4 5" id="KW-0067">ATP-binding</keyword>
<dbReference type="Gene3D" id="1.10.510.10">
    <property type="entry name" value="Transferase(Phosphotransferase) domain 1"/>
    <property type="match status" value="1"/>
</dbReference>
<dbReference type="Proteomes" id="UP000709959">
    <property type="component" value="Unassembled WGS sequence"/>
</dbReference>
<evidence type="ECO:0000256" key="3">
    <source>
        <dbReference type="ARBA" id="ARBA00022777"/>
    </source>
</evidence>
<dbReference type="InterPro" id="IPR011009">
    <property type="entry name" value="Kinase-like_dom_sf"/>
</dbReference>
<keyword evidence="7" id="KW-0723">Serine/threonine-protein kinase</keyword>
<dbReference type="GO" id="GO:0004674">
    <property type="term" value="F:protein serine/threonine kinase activity"/>
    <property type="evidence" value="ECO:0007669"/>
    <property type="project" value="UniProtKB-KW"/>
</dbReference>
<dbReference type="PANTHER" id="PTHR43289">
    <property type="entry name" value="MITOGEN-ACTIVATED PROTEIN KINASE KINASE KINASE 20-RELATED"/>
    <property type="match status" value="1"/>
</dbReference>
<dbReference type="CDD" id="cd14014">
    <property type="entry name" value="STKc_PknB_like"/>
    <property type="match status" value="1"/>
</dbReference>
<feature type="binding site" evidence="5">
    <location>
        <position position="39"/>
    </location>
    <ligand>
        <name>ATP</name>
        <dbReference type="ChEBI" id="CHEBI:30616"/>
    </ligand>
</feature>
<feature type="domain" description="Protein kinase" evidence="6">
    <location>
        <begin position="10"/>
        <end position="290"/>
    </location>
</feature>
<dbReference type="PANTHER" id="PTHR43289:SF6">
    <property type="entry name" value="SERINE_THREONINE-PROTEIN KINASE NEKL-3"/>
    <property type="match status" value="1"/>
</dbReference>
<dbReference type="PROSITE" id="PS00108">
    <property type="entry name" value="PROTEIN_KINASE_ST"/>
    <property type="match status" value="1"/>
</dbReference>
<gene>
    <name evidence="7" type="ORF">IPN91_04190</name>
</gene>
<evidence type="ECO:0000313" key="8">
    <source>
        <dbReference type="Proteomes" id="UP000709959"/>
    </source>
</evidence>
<evidence type="ECO:0000256" key="1">
    <source>
        <dbReference type="ARBA" id="ARBA00022679"/>
    </source>
</evidence>
<dbReference type="EMBL" id="JADKCH010000002">
    <property type="protein sequence ID" value="MBK8571847.1"/>
    <property type="molecule type" value="Genomic_DNA"/>
</dbReference>
<reference evidence="7 8" key="1">
    <citation type="submission" date="2020-10" db="EMBL/GenBank/DDBJ databases">
        <title>Connecting structure to function with the recovery of over 1000 high-quality activated sludge metagenome-assembled genomes encoding full-length rRNA genes using long-read sequencing.</title>
        <authorList>
            <person name="Singleton C.M."/>
            <person name="Petriglieri F."/>
            <person name="Kristensen J.M."/>
            <person name="Kirkegaard R.H."/>
            <person name="Michaelsen T.Y."/>
            <person name="Andersen M.H."/>
            <person name="Karst S.M."/>
            <person name="Dueholm M.S."/>
            <person name="Nielsen P.H."/>
            <person name="Albertsen M."/>
        </authorList>
    </citation>
    <scope>NUCLEOTIDE SEQUENCE [LARGE SCALE GENOMIC DNA]</scope>
    <source>
        <strain evidence="7">OdNE_18-Q3-R46-58_MAXAC.008</strain>
    </source>
</reference>